<dbReference type="OrthoDB" id="6098511at2759"/>
<dbReference type="GO" id="GO:0005615">
    <property type="term" value="C:extracellular space"/>
    <property type="evidence" value="ECO:0007669"/>
    <property type="project" value="TreeGrafter"/>
</dbReference>
<reference evidence="2" key="1">
    <citation type="submission" date="2018-11" db="EMBL/GenBank/DDBJ databases">
        <authorList>
            <person name="Alioto T."/>
            <person name="Alioto T."/>
        </authorList>
    </citation>
    <scope>NUCLEOTIDE SEQUENCE</scope>
</reference>
<keyword evidence="3" id="KW-1185">Reference proteome</keyword>
<keyword evidence="1" id="KW-0812">Transmembrane</keyword>
<dbReference type="Gene3D" id="3.40.720.10">
    <property type="entry name" value="Alkaline Phosphatase, subunit A"/>
    <property type="match status" value="1"/>
</dbReference>
<organism evidence="2 3">
    <name type="scientific">Mytilus galloprovincialis</name>
    <name type="common">Mediterranean mussel</name>
    <dbReference type="NCBI Taxonomy" id="29158"/>
    <lineage>
        <taxon>Eukaryota</taxon>
        <taxon>Metazoa</taxon>
        <taxon>Spiralia</taxon>
        <taxon>Lophotrochozoa</taxon>
        <taxon>Mollusca</taxon>
        <taxon>Bivalvia</taxon>
        <taxon>Autobranchia</taxon>
        <taxon>Pteriomorphia</taxon>
        <taxon>Mytilida</taxon>
        <taxon>Mytiloidea</taxon>
        <taxon>Mytilidae</taxon>
        <taxon>Mytilinae</taxon>
        <taxon>Mytilus</taxon>
    </lineage>
</organism>
<evidence type="ECO:0000313" key="2">
    <source>
        <dbReference type="EMBL" id="VDI44181.1"/>
    </source>
</evidence>
<keyword evidence="1" id="KW-0472">Membrane</keyword>
<dbReference type="CDD" id="cd16021">
    <property type="entry name" value="ALP_like"/>
    <property type="match status" value="1"/>
</dbReference>
<evidence type="ECO:0000313" key="3">
    <source>
        <dbReference type="Proteomes" id="UP000596742"/>
    </source>
</evidence>
<sequence>MFPLRVVRRRLAQLIRNYNLLKRLILIGGIFMLSSYSIYHLYWGPGYMSYVHGNIWAKCMIPQVNPFDNEIMKFYWKPDPIVCSKETDLVYFDYNATLHINKTRTRGKIVTCNYQEIKRHKDDKTLELGNEVWFNNSVIVKTDFVNVNCFINKKKIYSRLHLQIYRADKTVRTKKNGGKNYNILMFGLDSVSRLAAIRELPKTLKYLETNLSGYVLKGYTKVADTTLPNLAPVMTGHYAFTKEFPVIPNLPYDNHPFIWRNFSALGAATFFSEDWPRLCTYNLETSGGGGFSKPPTNHYMRPFYLAINEMKLFEAPLADVLQFFEDKNFKLRDNSYLCYGDNPMHVLAIEYLKRFLIAYRHDFKFAKVWNNKLSHNYVNFIKLADDDLLDLLIFMKTEGFLDNSFLFFMSDHGSRVDKIRNTPIGRLEERLPLMSVVIPDHIKQKYPNLHENLETNIDRLTSPFDIHKTMVDILNENFQPKEVGQPYPRGISLFRPIPEDRSCANAGIDEHNCVCYSSEKVETKMPVIQKLTSFVISHINEQLPKDICADLKLKKILAAKRVHTHLTYDQQTQNKKPLLYFFYKPKDDTRERYLLVLQLSPSDGVFEATVEHQNEKDFNILGDISRTNRYGNQSLCIHDMHLRHYCYCK</sequence>
<dbReference type="InterPro" id="IPR004245">
    <property type="entry name" value="DUF229"/>
</dbReference>
<proteinExistence type="predicted"/>
<comment type="caution">
    <text evidence="2">The sequence shown here is derived from an EMBL/GenBank/DDBJ whole genome shotgun (WGS) entry which is preliminary data.</text>
</comment>
<keyword evidence="1" id="KW-1133">Transmembrane helix</keyword>
<name>A0A8B6F656_MYTGA</name>
<feature type="transmembrane region" description="Helical" evidence="1">
    <location>
        <begin position="20"/>
        <end position="42"/>
    </location>
</feature>
<dbReference type="AlphaFoldDB" id="A0A8B6F656"/>
<dbReference type="Proteomes" id="UP000596742">
    <property type="component" value="Unassembled WGS sequence"/>
</dbReference>
<dbReference type="EMBL" id="UYJE01006235">
    <property type="protein sequence ID" value="VDI44181.1"/>
    <property type="molecule type" value="Genomic_DNA"/>
</dbReference>
<evidence type="ECO:0000256" key="1">
    <source>
        <dbReference type="SAM" id="Phobius"/>
    </source>
</evidence>
<dbReference type="PANTHER" id="PTHR10974:SF1">
    <property type="entry name" value="FI08016P-RELATED"/>
    <property type="match status" value="1"/>
</dbReference>
<dbReference type="FunFam" id="3.40.720.10:FF:000017">
    <property type="entry name" value="Predicted protein"/>
    <property type="match status" value="1"/>
</dbReference>
<dbReference type="InterPro" id="IPR017850">
    <property type="entry name" value="Alkaline_phosphatase_core_sf"/>
</dbReference>
<evidence type="ECO:0008006" key="4">
    <source>
        <dbReference type="Google" id="ProtNLM"/>
    </source>
</evidence>
<dbReference type="Pfam" id="PF02995">
    <property type="entry name" value="DUF229"/>
    <property type="match status" value="1"/>
</dbReference>
<protein>
    <recommendedName>
        <fullName evidence="4">DUF229 domain containing protein</fullName>
    </recommendedName>
</protein>
<dbReference type="PANTHER" id="PTHR10974">
    <property type="entry name" value="FI08016P-RELATED"/>
    <property type="match status" value="1"/>
</dbReference>
<accession>A0A8B6F656</accession>
<gene>
    <name evidence="2" type="ORF">MGAL_10B064702</name>
</gene>
<dbReference type="SUPFAM" id="SSF53649">
    <property type="entry name" value="Alkaline phosphatase-like"/>
    <property type="match status" value="1"/>
</dbReference>